<accession>A0ABR1FQC1</accession>
<feature type="compositionally biased region" description="Polar residues" evidence="1">
    <location>
        <begin position="1"/>
        <end position="11"/>
    </location>
</feature>
<protein>
    <recommendedName>
        <fullName evidence="4">Myosin motor domain-containing protein</fullName>
    </recommendedName>
</protein>
<dbReference type="EMBL" id="JBBJCI010000291">
    <property type="protein sequence ID" value="KAK7235672.1"/>
    <property type="molecule type" value="Genomic_DNA"/>
</dbReference>
<evidence type="ECO:0008006" key="4">
    <source>
        <dbReference type="Google" id="ProtNLM"/>
    </source>
</evidence>
<comment type="caution">
    <text evidence="2">The sequence shown here is derived from an EMBL/GenBank/DDBJ whole genome shotgun (WGS) entry which is preliminary data.</text>
</comment>
<feature type="region of interest" description="Disordered" evidence="1">
    <location>
        <begin position="1"/>
        <end position="20"/>
    </location>
</feature>
<name>A0ABR1FQC1_AURAN</name>
<gene>
    <name evidence="2" type="ORF">SO694_000661104</name>
</gene>
<organism evidence="2 3">
    <name type="scientific">Aureococcus anophagefferens</name>
    <name type="common">Harmful bloom alga</name>
    <dbReference type="NCBI Taxonomy" id="44056"/>
    <lineage>
        <taxon>Eukaryota</taxon>
        <taxon>Sar</taxon>
        <taxon>Stramenopiles</taxon>
        <taxon>Ochrophyta</taxon>
        <taxon>Pelagophyceae</taxon>
        <taxon>Pelagomonadales</taxon>
        <taxon>Pelagomonadaceae</taxon>
        <taxon>Aureococcus</taxon>
    </lineage>
</organism>
<reference evidence="2 3" key="1">
    <citation type="submission" date="2024-03" db="EMBL/GenBank/DDBJ databases">
        <title>Aureococcus anophagefferens CCMP1851 and Kratosvirus quantuckense: Draft genome of a second virus-susceptible host strain in the model system.</title>
        <authorList>
            <person name="Chase E."/>
            <person name="Truchon A.R."/>
            <person name="Schepens W."/>
            <person name="Wilhelm S.W."/>
        </authorList>
    </citation>
    <scope>NUCLEOTIDE SEQUENCE [LARGE SCALE GENOMIC DNA]</scope>
    <source>
        <strain evidence="2 3">CCMP1851</strain>
    </source>
</reference>
<evidence type="ECO:0000313" key="3">
    <source>
        <dbReference type="Proteomes" id="UP001363151"/>
    </source>
</evidence>
<dbReference type="Proteomes" id="UP001363151">
    <property type="component" value="Unassembled WGS sequence"/>
</dbReference>
<evidence type="ECO:0000313" key="2">
    <source>
        <dbReference type="EMBL" id="KAK7235672.1"/>
    </source>
</evidence>
<keyword evidence="3" id="KW-1185">Reference proteome</keyword>
<proteinExistence type="predicted"/>
<sequence length="413" mass="47029">MKRNDLTVTQRQRLHANRRKDEKRTLNGNAIVVHKKMLRKGDLGLKGRFIVDFFRFHKTDDEESLASYNFKPELYDPLAFCIQKAYRNYRAHAIRVNWICLRLAARWRAKYKLKKRRQRLEALRKARLAANELYKRKNTRFVAEVVREWRRRALDVARAKETWKRGMAILVIKNGLKGWYVARTYKNDDVARHLRSAGEPEVQGALVYFLADGDWGRLVESLDKVLRRAGAVPDGTSGFCPFLKSRVVGTRLELADPSLEEYISLKRGDERLLPVAFWTFLLEVDDEHERDETPYVSNGSADRLVKRAEARRDLNKVKDIKLTLALREGALRFKNKKGKSRGRRALMASSGEGRAVGAVVAAAGGLFESGVAQDASVAKRVESMLRHLDDMRAIAGEGDLALERAAAAARANG</sequence>
<evidence type="ECO:0000256" key="1">
    <source>
        <dbReference type="SAM" id="MobiDB-lite"/>
    </source>
</evidence>